<dbReference type="SUPFAM" id="SSF55874">
    <property type="entry name" value="ATPase domain of HSP90 chaperone/DNA topoisomerase II/histidine kinase"/>
    <property type="match status" value="1"/>
</dbReference>
<dbReference type="Pfam" id="PF02518">
    <property type="entry name" value="HATPase_c"/>
    <property type="match status" value="1"/>
</dbReference>
<proteinExistence type="predicted"/>
<dbReference type="CDD" id="cd00082">
    <property type="entry name" value="HisKA"/>
    <property type="match status" value="1"/>
</dbReference>
<dbReference type="SMART" id="SM00387">
    <property type="entry name" value="HATPase_c"/>
    <property type="match status" value="1"/>
</dbReference>
<dbReference type="PROSITE" id="PS50109">
    <property type="entry name" value="HIS_KIN"/>
    <property type="match status" value="1"/>
</dbReference>
<dbReference type="InterPro" id="IPR003660">
    <property type="entry name" value="HAMP_dom"/>
</dbReference>
<reference evidence="15 16" key="1">
    <citation type="submission" date="2016-10" db="EMBL/GenBank/DDBJ databases">
        <authorList>
            <person name="de Groot N.N."/>
        </authorList>
    </citation>
    <scope>NUCLEOTIDE SEQUENCE [LARGE SCALE GENOMIC DNA]</scope>
    <source>
        <strain evidence="15 16">NE2</strain>
    </source>
</reference>
<keyword evidence="10 12" id="KW-0472">Membrane</keyword>
<evidence type="ECO:0000256" key="12">
    <source>
        <dbReference type="SAM" id="Phobius"/>
    </source>
</evidence>
<comment type="catalytic activity">
    <reaction evidence="1">
        <text>ATP + protein L-histidine = ADP + protein N-phospho-L-histidine.</text>
        <dbReference type="EC" id="2.7.13.3"/>
    </reaction>
</comment>
<feature type="domain" description="HAMP" evidence="14">
    <location>
        <begin position="190"/>
        <end position="241"/>
    </location>
</feature>
<organism evidence="15 16">
    <name type="scientific">Methylocapsa palsarum</name>
    <dbReference type="NCBI Taxonomy" id="1612308"/>
    <lineage>
        <taxon>Bacteria</taxon>
        <taxon>Pseudomonadati</taxon>
        <taxon>Pseudomonadota</taxon>
        <taxon>Alphaproteobacteria</taxon>
        <taxon>Hyphomicrobiales</taxon>
        <taxon>Beijerinckiaceae</taxon>
        <taxon>Methylocapsa</taxon>
    </lineage>
</organism>
<keyword evidence="16" id="KW-1185">Reference proteome</keyword>
<dbReference type="AlphaFoldDB" id="A0A1I4CNE9"/>
<feature type="transmembrane region" description="Helical" evidence="12">
    <location>
        <begin position="12"/>
        <end position="33"/>
    </location>
</feature>
<dbReference type="EMBL" id="FOSN01000024">
    <property type="protein sequence ID" value="SFK81596.1"/>
    <property type="molecule type" value="Genomic_DNA"/>
</dbReference>
<evidence type="ECO:0000256" key="3">
    <source>
        <dbReference type="ARBA" id="ARBA00012438"/>
    </source>
</evidence>
<evidence type="ECO:0000256" key="5">
    <source>
        <dbReference type="ARBA" id="ARBA00022679"/>
    </source>
</evidence>
<evidence type="ECO:0000256" key="11">
    <source>
        <dbReference type="SAM" id="MobiDB-lite"/>
    </source>
</evidence>
<dbReference type="InterPro" id="IPR003594">
    <property type="entry name" value="HATPase_dom"/>
</dbReference>
<dbReference type="Gene3D" id="3.30.565.10">
    <property type="entry name" value="Histidine kinase-like ATPase, C-terminal domain"/>
    <property type="match status" value="1"/>
</dbReference>
<evidence type="ECO:0000256" key="6">
    <source>
        <dbReference type="ARBA" id="ARBA00022692"/>
    </source>
</evidence>
<dbReference type="RefSeq" id="WP_091686158.1">
    <property type="nucleotide sequence ID" value="NZ_FOSN01000024.1"/>
</dbReference>
<dbReference type="GO" id="GO:0000155">
    <property type="term" value="F:phosphorelay sensor kinase activity"/>
    <property type="evidence" value="ECO:0007669"/>
    <property type="project" value="InterPro"/>
</dbReference>
<dbReference type="OrthoDB" id="9809567at2"/>
<name>A0A1I4CNE9_9HYPH</name>
<feature type="region of interest" description="Disordered" evidence="11">
    <location>
        <begin position="447"/>
        <end position="476"/>
    </location>
</feature>
<dbReference type="GO" id="GO:0005886">
    <property type="term" value="C:plasma membrane"/>
    <property type="evidence" value="ECO:0007669"/>
    <property type="project" value="TreeGrafter"/>
</dbReference>
<comment type="subcellular location">
    <subcellularLocation>
        <location evidence="2">Membrane</location>
    </subcellularLocation>
</comment>
<dbReference type="PRINTS" id="PR00344">
    <property type="entry name" value="BCTRLSENSOR"/>
</dbReference>
<dbReference type="InterPro" id="IPR004358">
    <property type="entry name" value="Sig_transdc_His_kin-like_C"/>
</dbReference>
<keyword evidence="4" id="KW-0597">Phosphoprotein</keyword>
<keyword evidence="9" id="KW-0902">Two-component regulatory system</keyword>
<dbReference type="SUPFAM" id="SSF47384">
    <property type="entry name" value="Homodimeric domain of signal transducing histidine kinase"/>
    <property type="match status" value="1"/>
</dbReference>
<feature type="domain" description="Histidine kinase" evidence="13">
    <location>
        <begin position="249"/>
        <end position="450"/>
    </location>
</feature>
<evidence type="ECO:0000313" key="15">
    <source>
        <dbReference type="EMBL" id="SFK81596.1"/>
    </source>
</evidence>
<dbReference type="InterPro" id="IPR036097">
    <property type="entry name" value="HisK_dim/P_sf"/>
</dbReference>
<evidence type="ECO:0000256" key="9">
    <source>
        <dbReference type="ARBA" id="ARBA00023012"/>
    </source>
</evidence>
<evidence type="ECO:0000256" key="2">
    <source>
        <dbReference type="ARBA" id="ARBA00004370"/>
    </source>
</evidence>
<keyword evidence="8 12" id="KW-1133">Transmembrane helix</keyword>
<dbReference type="Gene3D" id="1.10.287.130">
    <property type="match status" value="1"/>
</dbReference>
<dbReference type="SMART" id="SM00388">
    <property type="entry name" value="HisKA"/>
    <property type="match status" value="1"/>
</dbReference>
<evidence type="ECO:0000256" key="10">
    <source>
        <dbReference type="ARBA" id="ARBA00023136"/>
    </source>
</evidence>
<evidence type="ECO:0000256" key="1">
    <source>
        <dbReference type="ARBA" id="ARBA00000085"/>
    </source>
</evidence>
<evidence type="ECO:0000256" key="8">
    <source>
        <dbReference type="ARBA" id="ARBA00022989"/>
    </source>
</evidence>
<sequence>MSRRSLRLRLLALALASISGALVISGVGLIVLFRRHVEQRIDRELETYVRQIGGNIAFGPQGAVIIPRQLADPRFEQPLSGLYWQVTDEANGSVLRSRSLWDARLELPEDVLGDTGVHRHLIPGPGRAKLIVRERKVTYAAPEGQRRLRIAVAVDSADVRAAAQTFARDLAPSLAVLGLTLFAAAWLQVWLGLRPLEAVRRGVAAIRSGARRRLPADYPDEVMPLVEEVNVLLDAQDKAIERARAAAGDLAHGLKTPLTVLGADARALRERGEDKVADSIEELTESMRRHIERALAFARLRRSRSASLPLAPLIERLAAVIRKTPTGEPLHWDVDIPAPLRVAVDQDDLAELFGNLLENAAKWAAFRVRVSASVNATTADIAIEDDGPGIPKAAREAVLRRGVRLDHGTPGSGLGLAIAREVLDGCGGALRLEESALGGLQAIVTLPSAPNPGGSGTGEAKPRASHPATHTTKTRR</sequence>
<dbReference type="PANTHER" id="PTHR45436:SF5">
    <property type="entry name" value="SENSOR HISTIDINE KINASE TRCS"/>
    <property type="match status" value="1"/>
</dbReference>
<keyword evidence="6 12" id="KW-0812">Transmembrane</keyword>
<keyword evidence="7 15" id="KW-0418">Kinase</keyword>
<dbReference type="Proteomes" id="UP000198755">
    <property type="component" value="Unassembled WGS sequence"/>
</dbReference>
<keyword evidence="5" id="KW-0808">Transferase</keyword>
<protein>
    <recommendedName>
        <fullName evidence="3">histidine kinase</fullName>
        <ecNumber evidence="3">2.7.13.3</ecNumber>
    </recommendedName>
</protein>
<dbReference type="PANTHER" id="PTHR45436">
    <property type="entry name" value="SENSOR HISTIDINE KINASE YKOH"/>
    <property type="match status" value="1"/>
</dbReference>
<gene>
    <name evidence="15" type="ORF">SAMN05444581_1245</name>
</gene>
<evidence type="ECO:0000259" key="14">
    <source>
        <dbReference type="PROSITE" id="PS50885"/>
    </source>
</evidence>
<evidence type="ECO:0000256" key="4">
    <source>
        <dbReference type="ARBA" id="ARBA00022553"/>
    </source>
</evidence>
<dbReference type="EC" id="2.7.13.3" evidence="3"/>
<dbReference type="InterPro" id="IPR050428">
    <property type="entry name" value="TCS_sensor_his_kinase"/>
</dbReference>
<dbReference type="InterPro" id="IPR003661">
    <property type="entry name" value="HisK_dim/P_dom"/>
</dbReference>
<dbReference type="PROSITE" id="PS50885">
    <property type="entry name" value="HAMP"/>
    <property type="match status" value="1"/>
</dbReference>
<evidence type="ECO:0000259" key="13">
    <source>
        <dbReference type="PROSITE" id="PS50109"/>
    </source>
</evidence>
<evidence type="ECO:0000256" key="7">
    <source>
        <dbReference type="ARBA" id="ARBA00022777"/>
    </source>
</evidence>
<dbReference type="InterPro" id="IPR036890">
    <property type="entry name" value="HATPase_C_sf"/>
</dbReference>
<feature type="transmembrane region" description="Helical" evidence="12">
    <location>
        <begin position="170"/>
        <end position="191"/>
    </location>
</feature>
<evidence type="ECO:0000313" key="16">
    <source>
        <dbReference type="Proteomes" id="UP000198755"/>
    </source>
</evidence>
<dbReference type="STRING" id="1612308.SAMN05444581_1245"/>
<accession>A0A1I4CNE9</accession>
<dbReference type="InterPro" id="IPR005467">
    <property type="entry name" value="His_kinase_dom"/>
</dbReference>